<dbReference type="GO" id="GO:0005525">
    <property type="term" value="F:GTP binding"/>
    <property type="evidence" value="ECO:0007669"/>
    <property type="project" value="UniProtKB-KW"/>
</dbReference>
<dbReference type="AlphaFoldDB" id="A0A8J2K195"/>
<dbReference type="NCBIfam" id="TIGR00231">
    <property type="entry name" value="small_GTP"/>
    <property type="match status" value="1"/>
</dbReference>
<keyword evidence="1" id="KW-0547">Nucleotide-binding</keyword>
<dbReference type="InterPro" id="IPR001806">
    <property type="entry name" value="Small_GTPase"/>
</dbReference>
<evidence type="ECO:0000313" key="5">
    <source>
        <dbReference type="EMBL" id="CAG7717939.1"/>
    </source>
</evidence>
<protein>
    <submittedName>
        <fullName evidence="5">Uncharacterized protein</fullName>
    </submittedName>
</protein>
<dbReference type="EMBL" id="CAJVCH010049719">
    <property type="protein sequence ID" value="CAG7717939.1"/>
    <property type="molecule type" value="Genomic_DNA"/>
</dbReference>
<sequence>MSVEVLPSSVSVSRAGSFRSPGVLPGPGTSCSTYSPPPIKHDYSFKIITLGMSGVGKTMLSLRYTNDVFYVPYNSTIGLDYSWKSIRLGSKNIFLRVWDTSGQERFGQIIQQYVRKSDGVVLAYDTTNPASIEKLQHYLDFANVSGAENAIKILVGCKADLTEKRQVSHEVGKALAEKLGVSFFETSAKDSLNVEAAFRTLATEILEKRMSSDYFTAAPSNQLGSSTINLTDVGRRNSRKWFYCF</sequence>
<dbReference type="GO" id="GO:0003924">
    <property type="term" value="F:GTPase activity"/>
    <property type="evidence" value="ECO:0007669"/>
    <property type="project" value="InterPro"/>
</dbReference>
<proteinExistence type="predicted"/>
<dbReference type="OrthoDB" id="9989112at2759"/>
<dbReference type="Proteomes" id="UP000708208">
    <property type="component" value="Unassembled WGS sequence"/>
</dbReference>
<dbReference type="SMART" id="SM00174">
    <property type="entry name" value="RHO"/>
    <property type="match status" value="1"/>
</dbReference>
<keyword evidence="3" id="KW-0449">Lipoprotein</keyword>
<keyword evidence="2" id="KW-0342">GTP-binding</keyword>
<dbReference type="PROSITE" id="PS51421">
    <property type="entry name" value="RAS"/>
    <property type="match status" value="1"/>
</dbReference>
<dbReference type="SMART" id="SM00173">
    <property type="entry name" value="RAS"/>
    <property type="match status" value="1"/>
</dbReference>
<organism evidence="5 6">
    <name type="scientific">Allacma fusca</name>
    <dbReference type="NCBI Taxonomy" id="39272"/>
    <lineage>
        <taxon>Eukaryota</taxon>
        <taxon>Metazoa</taxon>
        <taxon>Ecdysozoa</taxon>
        <taxon>Arthropoda</taxon>
        <taxon>Hexapoda</taxon>
        <taxon>Collembola</taxon>
        <taxon>Symphypleona</taxon>
        <taxon>Sminthuridae</taxon>
        <taxon>Allacma</taxon>
    </lineage>
</organism>
<gene>
    <name evidence="5" type="ORF">AFUS01_LOCUS7368</name>
</gene>
<name>A0A8J2K195_9HEXA</name>
<dbReference type="PANTHER" id="PTHR47980">
    <property type="entry name" value="LD44762P"/>
    <property type="match status" value="1"/>
</dbReference>
<evidence type="ECO:0000256" key="1">
    <source>
        <dbReference type="ARBA" id="ARBA00022741"/>
    </source>
</evidence>
<dbReference type="InterPro" id="IPR005225">
    <property type="entry name" value="Small_GTP-bd"/>
</dbReference>
<comment type="caution">
    <text evidence="5">The sequence shown here is derived from an EMBL/GenBank/DDBJ whole genome shotgun (WGS) entry which is preliminary data.</text>
</comment>
<evidence type="ECO:0000256" key="2">
    <source>
        <dbReference type="ARBA" id="ARBA00023134"/>
    </source>
</evidence>
<keyword evidence="4" id="KW-0636">Prenylation</keyword>
<evidence type="ECO:0000256" key="4">
    <source>
        <dbReference type="ARBA" id="ARBA00023289"/>
    </source>
</evidence>
<dbReference type="SMART" id="SM00175">
    <property type="entry name" value="RAB"/>
    <property type="match status" value="1"/>
</dbReference>
<dbReference type="PROSITE" id="PS51419">
    <property type="entry name" value="RAB"/>
    <property type="match status" value="1"/>
</dbReference>
<keyword evidence="6" id="KW-1185">Reference proteome</keyword>
<dbReference type="InterPro" id="IPR050305">
    <property type="entry name" value="Small_GTPase_Rab"/>
</dbReference>
<dbReference type="CDD" id="cd00154">
    <property type="entry name" value="Rab"/>
    <property type="match status" value="1"/>
</dbReference>
<accession>A0A8J2K195</accession>
<evidence type="ECO:0000313" key="6">
    <source>
        <dbReference type="Proteomes" id="UP000708208"/>
    </source>
</evidence>
<evidence type="ECO:0000256" key="3">
    <source>
        <dbReference type="ARBA" id="ARBA00023288"/>
    </source>
</evidence>
<dbReference type="FunFam" id="3.40.50.300:FF:001447">
    <property type="entry name" value="Ras-related protein Rab-1B"/>
    <property type="match status" value="1"/>
</dbReference>
<dbReference type="Pfam" id="PF00071">
    <property type="entry name" value="Ras"/>
    <property type="match status" value="1"/>
</dbReference>
<reference evidence="5" key="1">
    <citation type="submission" date="2021-06" db="EMBL/GenBank/DDBJ databases">
        <authorList>
            <person name="Hodson N. C."/>
            <person name="Mongue J. A."/>
            <person name="Jaron S. K."/>
        </authorList>
    </citation>
    <scope>NUCLEOTIDE SEQUENCE</scope>
</reference>